<gene>
    <name evidence="4" type="ORF">SAMN02910414_00494</name>
</gene>
<dbReference type="SUPFAM" id="SSF51556">
    <property type="entry name" value="Metallo-dependent hydrolases"/>
    <property type="match status" value="1"/>
</dbReference>
<evidence type="ECO:0000313" key="5">
    <source>
        <dbReference type="Proteomes" id="UP000183918"/>
    </source>
</evidence>
<dbReference type="RefSeq" id="WP_074715874.1">
    <property type="nucleotide sequence ID" value="NZ_FNPG01000006.1"/>
</dbReference>
<keyword evidence="5" id="KW-1185">Reference proteome</keyword>
<dbReference type="PANTHER" id="PTHR46124">
    <property type="entry name" value="D-AMINOACYL-TRNA DEACYLASE"/>
    <property type="match status" value="1"/>
</dbReference>
<dbReference type="NCBIfam" id="TIGR00010">
    <property type="entry name" value="YchF/TatD family DNA exonuclease"/>
    <property type="match status" value="1"/>
</dbReference>
<dbReference type="AlphaFoldDB" id="A0A1H3GA58"/>
<dbReference type="PIRSF" id="PIRSF005902">
    <property type="entry name" value="DNase_TatD"/>
    <property type="match status" value="1"/>
</dbReference>
<dbReference type="InterPro" id="IPR032466">
    <property type="entry name" value="Metal_Hydrolase"/>
</dbReference>
<dbReference type="OrthoDB" id="9810005at2"/>
<dbReference type="GO" id="GO:0004536">
    <property type="term" value="F:DNA nuclease activity"/>
    <property type="evidence" value="ECO:0007669"/>
    <property type="project" value="InterPro"/>
</dbReference>
<accession>A0A1H3GA58</accession>
<dbReference type="InterPro" id="IPR015991">
    <property type="entry name" value="TatD/YcfH-like"/>
</dbReference>
<name>A0A1H3GA58_9FIRM</name>
<feature type="binding site" evidence="3">
    <location>
        <position position="155"/>
    </location>
    <ligand>
        <name>a divalent metal cation</name>
        <dbReference type="ChEBI" id="CHEBI:60240"/>
        <label>2</label>
    </ligand>
</feature>
<sequence>MIFETHAHYDDKKFDKDRKKLIESMPSKGIGRIINVGSSIETTKTTIEIAKEYDYVYAAVGVHPSDVDCLNEETFAWLKEQTKWEKTVAIGEIGLDYYWDKDKDIQKAQRFWFKRQMELAREAHLPVIIHSRDAAEDTFRVMKEIRAEEIPGVIHCYSYSPEMAKEYIKMGYYIGVGGVVTFKNGKKLKQTVKEIPIEKILLETDCPYMAPEPNRGTRNDSSNIPYVVEEIARIKGISTEEVEKITWDNAMNLFKRVKSI</sequence>
<protein>
    <submittedName>
        <fullName evidence="4">TatD DNase family protein</fullName>
    </submittedName>
</protein>
<dbReference type="PANTHER" id="PTHR46124:SF2">
    <property type="entry name" value="D-AMINOACYL-TRNA DEACYLASE"/>
    <property type="match status" value="1"/>
</dbReference>
<dbReference type="CDD" id="cd01310">
    <property type="entry name" value="TatD_DNAse"/>
    <property type="match status" value="1"/>
</dbReference>
<dbReference type="PROSITE" id="PS01091">
    <property type="entry name" value="TATD_3"/>
    <property type="match status" value="1"/>
</dbReference>
<feature type="binding site" evidence="3">
    <location>
        <position position="205"/>
    </location>
    <ligand>
        <name>a divalent metal cation</name>
        <dbReference type="ChEBI" id="CHEBI:60240"/>
        <label>1</label>
    </ligand>
</feature>
<dbReference type="GO" id="GO:0016788">
    <property type="term" value="F:hydrolase activity, acting on ester bonds"/>
    <property type="evidence" value="ECO:0007669"/>
    <property type="project" value="InterPro"/>
</dbReference>
<feature type="binding site" evidence="3">
    <location>
        <position position="6"/>
    </location>
    <ligand>
        <name>a divalent metal cation</name>
        <dbReference type="ChEBI" id="CHEBI:60240"/>
        <label>1</label>
    </ligand>
</feature>
<feature type="binding site" evidence="3">
    <location>
        <position position="8"/>
    </location>
    <ligand>
        <name>a divalent metal cation</name>
        <dbReference type="ChEBI" id="CHEBI:60240"/>
        <label>1</label>
    </ligand>
</feature>
<proteinExistence type="predicted"/>
<keyword evidence="2" id="KW-0378">Hydrolase</keyword>
<reference evidence="4 5" key="1">
    <citation type="submission" date="2016-10" db="EMBL/GenBank/DDBJ databases">
        <authorList>
            <person name="de Groot N.N."/>
        </authorList>
    </citation>
    <scope>NUCLEOTIDE SEQUENCE [LARGE SCALE GENOMIC DNA]</scope>
    <source>
        <strain evidence="4 5">DSM 14045</strain>
    </source>
</reference>
<feature type="binding site" evidence="3">
    <location>
        <position position="130"/>
    </location>
    <ligand>
        <name>a divalent metal cation</name>
        <dbReference type="ChEBI" id="CHEBI:60240"/>
        <label>2</label>
    </ligand>
</feature>
<dbReference type="FunFam" id="3.20.20.140:FF:000005">
    <property type="entry name" value="TatD family hydrolase"/>
    <property type="match status" value="1"/>
</dbReference>
<dbReference type="InterPro" id="IPR018228">
    <property type="entry name" value="DNase_TatD-rel_CS"/>
</dbReference>
<evidence type="ECO:0000313" key="4">
    <source>
        <dbReference type="EMBL" id="SDX99940.1"/>
    </source>
</evidence>
<dbReference type="Pfam" id="PF01026">
    <property type="entry name" value="TatD_DNase"/>
    <property type="match status" value="1"/>
</dbReference>
<dbReference type="PROSITE" id="PS01090">
    <property type="entry name" value="TATD_2"/>
    <property type="match status" value="1"/>
</dbReference>
<dbReference type="Proteomes" id="UP000183918">
    <property type="component" value="Unassembled WGS sequence"/>
</dbReference>
<dbReference type="eggNOG" id="COG0084">
    <property type="taxonomic scope" value="Bacteria"/>
</dbReference>
<evidence type="ECO:0000256" key="3">
    <source>
        <dbReference type="PIRSR" id="PIRSR005902-1"/>
    </source>
</evidence>
<dbReference type="GO" id="GO:0046872">
    <property type="term" value="F:metal ion binding"/>
    <property type="evidence" value="ECO:0007669"/>
    <property type="project" value="UniProtKB-KW"/>
</dbReference>
<dbReference type="EMBL" id="FNPG01000006">
    <property type="protein sequence ID" value="SDX99940.1"/>
    <property type="molecule type" value="Genomic_DNA"/>
</dbReference>
<evidence type="ECO:0000256" key="2">
    <source>
        <dbReference type="ARBA" id="ARBA00022801"/>
    </source>
</evidence>
<feature type="binding site" evidence="3">
    <location>
        <position position="92"/>
    </location>
    <ligand>
        <name>a divalent metal cation</name>
        <dbReference type="ChEBI" id="CHEBI:60240"/>
        <label>1</label>
    </ligand>
</feature>
<dbReference type="InterPro" id="IPR001130">
    <property type="entry name" value="TatD-like"/>
</dbReference>
<keyword evidence="1 3" id="KW-0479">Metal-binding</keyword>
<evidence type="ECO:0000256" key="1">
    <source>
        <dbReference type="ARBA" id="ARBA00022723"/>
    </source>
</evidence>
<organism evidence="4 5">
    <name type="scientific">Lachnobacterium bovis DSM 14045</name>
    <dbReference type="NCBI Taxonomy" id="1122142"/>
    <lineage>
        <taxon>Bacteria</taxon>
        <taxon>Bacillati</taxon>
        <taxon>Bacillota</taxon>
        <taxon>Clostridia</taxon>
        <taxon>Lachnospirales</taxon>
        <taxon>Lachnospiraceae</taxon>
        <taxon>Lachnobacterium</taxon>
    </lineage>
</organism>
<dbReference type="STRING" id="1122142.SAMN02910414_00494"/>
<dbReference type="Gene3D" id="3.20.20.140">
    <property type="entry name" value="Metal-dependent hydrolases"/>
    <property type="match status" value="1"/>
</dbReference>